<dbReference type="SUPFAM" id="SSF49785">
    <property type="entry name" value="Galactose-binding domain-like"/>
    <property type="match status" value="1"/>
</dbReference>
<keyword evidence="5" id="KW-0539">Nucleus</keyword>
<keyword evidence="3" id="KW-0227">DNA damage</keyword>
<dbReference type="SMART" id="SM00292">
    <property type="entry name" value="BRCT"/>
    <property type="match status" value="1"/>
</dbReference>
<dbReference type="InterPro" id="IPR008979">
    <property type="entry name" value="Galactose-bd-like_sf"/>
</dbReference>
<evidence type="ECO:0000256" key="6">
    <source>
        <dbReference type="SAM" id="MobiDB-lite"/>
    </source>
</evidence>
<dbReference type="InterPro" id="IPR036420">
    <property type="entry name" value="BRCT_dom_sf"/>
</dbReference>
<proteinExistence type="predicted"/>
<evidence type="ECO:0000256" key="4">
    <source>
        <dbReference type="ARBA" id="ARBA00023204"/>
    </source>
</evidence>
<keyword evidence="2" id="KW-0677">Repeat</keyword>
<name>A0ABM3UZJ3_MUSDO</name>
<sequence length="574" mass="65303">MPFASFSRIREVSSEDDHHLAENLIKPSQGKKWKTKSVGEKSAYVILELDEAQQITGIDIGNEHSAFIEVLVGKSTSTPDDFTEILITCSFMTPIESRSSNNPNRVRCFCTDALVPSVAEKKWSLLKIICTQPFNKHVQYGLSFVKVHVASKNSTKDTGLAPAKEIDAKPTPLQIGMFKLREDSPDSETSGVSSLFNRWKTNKDANEHSAAASIRNAANSSCEKQSRENFKEIKSNDSFKNSKIEVRDRNRYDLMFGVADDTNTEKEARLAKEIEAEKERRRIEAKKREEIKEKEKRKSLDILPQHSTGNNRKEKPQTVNPHNLENEPAKKRSSSPNRKPAKKIRPSEIKYKPFNLLLKGVVLVISGIQNPDRADLRSKALALGAKYKSDWDNTCTHLICAFKNTPKYNQIKGKGKIVTRSWVEKCYNTKKYIPWRRFALDTEELTKTESDEEIFAESLLPSNLAARKNHDSERDERNETLSLYDLDEQPLKQQSRNNASTSSSENDTDDEINHVKETGMKPFAVELKPFAVEMKHFAVEMKPFAAGMKPFATEMKPFTTEMKLFANQMKLLDF</sequence>
<dbReference type="PANTHER" id="PTHR11370:SF5">
    <property type="entry name" value="DNA REPAIR PROTEIN XRCC1"/>
    <property type="match status" value="1"/>
</dbReference>
<evidence type="ECO:0000256" key="1">
    <source>
        <dbReference type="ARBA" id="ARBA00004123"/>
    </source>
</evidence>
<keyword evidence="4" id="KW-0234">DNA repair</keyword>
<evidence type="ECO:0000313" key="9">
    <source>
        <dbReference type="RefSeq" id="XP_058978955.1"/>
    </source>
</evidence>
<dbReference type="Pfam" id="PF01834">
    <property type="entry name" value="XRCC1_N"/>
    <property type="match status" value="1"/>
</dbReference>
<dbReference type="CDD" id="cd17725">
    <property type="entry name" value="BRCT_XRCC1_rpt1"/>
    <property type="match status" value="1"/>
</dbReference>
<evidence type="ECO:0000256" key="3">
    <source>
        <dbReference type="ARBA" id="ARBA00022763"/>
    </source>
</evidence>
<dbReference type="PANTHER" id="PTHR11370">
    <property type="entry name" value="DNA-REPAIR PROTEIN XRCC1"/>
    <property type="match status" value="1"/>
</dbReference>
<evidence type="ECO:0000313" key="10">
    <source>
        <dbReference type="RefSeq" id="XP_058978956.1"/>
    </source>
</evidence>
<evidence type="ECO:0000256" key="5">
    <source>
        <dbReference type="ARBA" id="ARBA00023242"/>
    </source>
</evidence>
<dbReference type="PROSITE" id="PS50172">
    <property type="entry name" value="BRCT"/>
    <property type="match status" value="1"/>
</dbReference>
<dbReference type="Pfam" id="PF00533">
    <property type="entry name" value="BRCT"/>
    <property type="match status" value="1"/>
</dbReference>
<reference evidence="9 10" key="1">
    <citation type="submission" date="2025-05" db="UniProtKB">
        <authorList>
            <consortium name="RefSeq"/>
        </authorList>
    </citation>
    <scope>IDENTIFICATION</scope>
    <source>
        <strain evidence="9 10">Aabys</strain>
        <tissue evidence="9 10">Whole body</tissue>
    </source>
</reference>
<dbReference type="RefSeq" id="XP_058978956.1">
    <property type="nucleotide sequence ID" value="XM_059122973.1"/>
</dbReference>
<feature type="region of interest" description="Disordered" evidence="6">
    <location>
        <begin position="466"/>
        <end position="511"/>
    </location>
</feature>
<dbReference type="RefSeq" id="XP_058978957.1">
    <property type="nucleotide sequence ID" value="XM_059122974.1"/>
</dbReference>
<dbReference type="InterPro" id="IPR002706">
    <property type="entry name" value="Xrcc1_N"/>
</dbReference>
<dbReference type="RefSeq" id="XP_058978955.1">
    <property type="nucleotide sequence ID" value="XM_059122972.1"/>
</dbReference>
<feature type="compositionally biased region" description="Basic and acidic residues" evidence="6">
    <location>
        <begin position="290"/>
        <end position="300"/>
    </location>
</feature>
<dbReference type="Proteomes" id="UP001652621">
    <property type="component" value="Unplaced"/>
</dbReference>
<dbReference type="SUPFAM" id="SSF52113">
    <property type="entry name" value="BRCT domain"/>
    <property type="match status" value="1"/>
</dbReference>
<dbReference type="InterPro" id="IPR001357">
    <property type="entry name" value="BRCT_dom"/>
</dbReference>
<comment type="subcellular location">
    <subcellularLocation>
        <location evidence="1">Nucleus</location>
    </subcellularLocation>
</comment>
<organism evidence="8 10">
    <name type="scientific">Musca domestica</name>
    <name type="common">House fly</name>
    <dbReference type="NCBI Taxonomy" id="7370"/>
    <lineage>
        <taxon>Eukaryota</taxon>
        <taxon>Metazoa</taxon>
        <taxon>Ecdysozoa</taxon>
        <taxon>Arthropoda</taxon>
        <taxon>Hexapoda</taxon>
        <taxon>Insecta</taxon>
        <taxon>Pterygota</taxon>
        <taxon>Neoptera</taxon>
        <taxon>Endopterygota</taxon>
        <taxon>Diptera</taxon>
        <taxon>Brachycera</taxon>
        <taxon>Muscomorpha</taxon>
        <taxon>Muscoidea</taxon>
        <taxon>Muscidae</taxon>
        <taxon>Musca</taxon>
    </lineage>
</organism>
<dbReference type="InterPro" id="IPR045080">
    <property type="entry name" value="BRCT_XRCC1_rpt1"/>
</dbReference>
<keyword evidence="8" id="KW-1185">Reference proteome</keyword>
<protein>
    <submittedName>
        <fullName evidence="9 10">DNA repair protein XRCC1 isoform X1</fullName>
    </submittedName>
</protein>
<dbReference type="GeneID" id="101899315"/>
<dbReference type="Gene3D" id="3.40.50.10190">
    <property type="entry name" value="BRCT domain"/>
    <property type="match status" value="1"/>
</dbReference>
<dbReference type="Gene3D" id="2.60.120.260">
    <property type="entry name" value="Galactose-binding domain-like"/>
    <property type="match status" value="1"/>
</dbReference>
<evidence type="ECO:0000259" key="7">
    <source>
        <dbReference type="PROSITE" id="PS50172"/>
    </source>
</evidence>
<accession>A0ABM3UZJ3</accession>
<evidence type="ECO:0000313" key="8">
    <source>
        <dbReference type="Proteomes" id="UP001652621"/>
    </source>
</evidence>
<feature type="domain" description="BRCT" evidence="7">
    <location>
        <begin position="353"/>
        <end position="440"/>
    </location>
</feature>
<feature type="region of interest" description="Disordered" evidence="6">
    <location>
        <begin position="290"/>
        <end position="346"/>
    </location>
</feature>
<evidence type="ECO:0000256" key="2">
    <source>
        <dbReference type="ARBA" id="ARBA00022737"/>
    </source>
</evidence>
<feature type="compositionally biased region" description="Basic and acidic residues" evidence="6">
    <location>
        <begin position="468"/>
        <end position="479"/>
    </location>
</feature>
<gene>
    <name evidence="9 10 11" type="primary">LOC101899315</name>
</gene>
<evidence type="ECO:0000313" key="11">
    <source>
        <dbReference type="RefSeq" id="XP_058978957.1"/>
    </source>
</evidence>